<gene>
    <name evidence="1" type="ORF">LAESUDRAFT_154285</name>
</gene>
<dbReference type="RefSeq" id="XP_040769482.1">
    <property type="nucleotide sequence ID" value="XM_040901377.1"/>
</dbReference>
<dbReference type="GeneID" id="63818409"/>
<dbReference type="EMBL" id="KV427606">
    <property type="protein sequence ID" value="KZT11834.1"/>
    <property type="molecule type" value="Genomic_DNA"/>
</dbReference>
<name>A0A165HK52_9APHY</name>
<keyword evidence="2" id="KW-1185">Reference proteome</keyword>
<proteinExistence type="predicted"/>
<organism evidence="1 2">
    <name type="scientific">Laetiporus sulphureus 93-53</name>
    <dbReference type="NCBI Taxonomy" id="1314785"/>
    <lineage>
        <taxon>Eukaryota</taxon>
        <taxon>Fungi</taxon>
        <taxon>Dikarya</taxon>
        <taxon>Basidiomycota</taxon>
        <taxon>Agaricomycotina</taxon>
        <taxon>Agaricomycetes</taxon>
        <taxon>Polyporales</taxon>
        <taxon>Laetiporus</taxon>
    </lineage>
</organism>
<protein>
    <recommendedName>
        <fullName evidence="3">F-box domain-containing protein</fullName>
    </recommendedName>
</protein>
<dbReference type="AlphaFoldDB" id="A0A165HK52"/>
<dbReference type="InParanoid" id="A0A165HK52"/>
<dbReference type="OrthoDB" id="2921803at2759"/>
<accession>A0A165HK52</accession>
<reference evidence="1 2" key="1">
    <citation type="journal article" date="2016" name="Mol. Biol. Evol.">
        <title>Comparative Genomics of Early-Diverging Mushroom-Forming Fungi Provides Insights into the Origins of Lignocellulose Decay Capabilities.</title>
        <authorList>
            <person name="Nagy L.G."/>
            <person name="Riley R."/>
            <person name="Tritt A."/>
            <person name="Adam C."/>
            <person name="Daum C."/>
            <person name="Floudas D."/>
            <person name="Sun H."/>
            <person name="Yadav J.S."/>
            <person name="Pangilinan J."/>
            <person name="Larsson K.H."/>
            <person name="Matsuura K."/>
            <person name="Barry K."/>
            <person name="Labutti K."/>
            <person name="Kuo R."/>
            <person name="Ohm R.A."/>
            <person name="Bhattacharya S.S."/>
            <person name="Shirouzu T."/>
            <person name="Yoshinaga Y."/>
            <person name="Martin F.M."/>
            <person name="Grigoriev I.V."/>
            <person name="Hibbett D.S."/>
        </authorList>
    </citation>
    <scope>NUCLEOTIDE SEQUENCE [LARGE SCALE GENOMIC DNA]</scope>
    <source>
        <strain evidence="1 2">93-53</strain>
    </source>
</reference>
<dbReference type="Proteomes" id="UP000076871">
    <property type="component" value="Unassembled WGS sequence"/>
</dbReference>
<evidence type="ECO:0008006" key="3">
    <source>
        <dbReference type="Google" id="ProtNLM"/>
    </source>
</evidence>
<evidence type="ECO:0000313" key="1">
    <source>
        <dbReference type="EMBL" id="KZT11834.1"/>
    </source>
</evidence>
<sequence>MPAELPRLFPELCDVIIDCLHDDPRALIACSQVCREWVHTSRAILFHKVCLPGRQVRSLVSLLRSEHQTISGAVKELSISILDEHAVLTEILAEILASLHAIKTLKLLHFVLSTGVSQVFAIMPAKVKKLKLGMIIGLDLHLVELLSSFPALDTLSFPQTLESPIIYGARQPITHFFPRPPLRALELCLPFPSAEKILDALISLSILESFEDLSLHCPEALKGKDGVKYMSAVARLLSGLGPQLERLELDLRSNSYPFLQAQHIDLRHCTRLRDISIKSATERTSQAWAPLVLRNLNTASIRTVRFILRPIIRDRRLRPLAAVIEAPYTVSTPWLDWMSDWINREAFPLSSAKCPLLERVTFEVFLRPSLISLLSENLSFIGRLDDLEAHLQSQYAYLNIQDLLSVEVTPLNNDRKKEAILAPSP</sequence>
<evidence type="ECO:0000313" key="2">
    <source>
        <dbReference type="Proteomes" id="UP000076871"/>
    </source>
</evidence>